<keyword evidence="2" id="KW-0648">Protein biosynthesis</keyword>
<evidence type="ECO:0000313" key="5">
    <source>
        <dbReference type="Proteomes" id="UP000019229"/>
    </source>
</evidence>
<proteinExistence type="inferred from homology"/>
<dbReference type="STRING" id="743966.MYB_02850"/>
<dbReference type="NCBIfam" id="TIGR00496">
    <property type="entry name" value="frr"/>
    <property type="match status" value="1"/>
</dbReference>
<evidence type="ECO:0000259" key="3">
    <source>
        <dbReference type="Pfam" id="PF01765"/>
    </source>
</evidence>
<dbReference type="FunFam" id="3.30.1360.40:FF:000001">
    <property type="entry name" value="Ribosome-recycling factor"/>
    <property type="match status" value="1"/>
</dbReference>
<dbReference type="InterPro" id="IPR036191">
    <property type="entry name" value="RRF_sf"/>
</dbReference>
<gene>
    <name evidence="4" type="primary">frr</name>
    <name evidence="4" type="ORF">MYB_02850</name>
</gene>
<dbReference type="PATRIC" id="fig|743966.3.peg.574"/>
<dbReference type="PANTHER" id="PTHR20982:SF3">
    <property type="entry name" value="MITOCHONDRIAL RIBOSOME RECYCLING FACTOR PSEUDO 1"/>
    <property type="match status" value="1"/>
</dbReference>
<dbReference type="RefSeq" id="WP_022935421.1">
    <property type="nucleotide sequence ID" value="NZ_CP007154.1"/>
</dbReference>
<dbReference type="OrthoDB" id="9804006at2"/>
<dbReference type="EMBL" id="CP007154">
    <property type="protein sequence ID" value="AHH45569.1"/>
    <property type="molecule type" value="Genomic_DNA"/>
</dbReference>
<dbReference type="GO" id="GO:0043023">
    <property type="term" value="F:ribosomal large subunit binding"/>
    <property type="evidence" value="ECO:0007669"/>
    <property type="project" value="TreeGrafter"/>
</dbReference>
<dbReference type="HOGENOM" id="CLU_073981_2_1_14"/>
<evidence type="ECO:0000256" key="2">
    <source>
        <dbReference type="ARBA" id="ARBA00022917"/>
    </source>
</evidence>
<accession>W5UTK6</accession>
<dbReference type="InterPro" id="IPR002661">
    <property type="entry name" value="Ribosome_recyc_fac"/>
</dbReference>
<dbReference type="KEGG" id="mbc:MYB_02850"/>
<organism evidence="4 5">
    <name type="scientific">Mesomycoplasma bovoculi M165/69</name>
    <dbReference type="NCBI Taxonomy" id="743966"/>
    <lineage>
        <taxon>Bacteria</taxon>
        <taxon>Bacillati</taxon>
        <taxon>Mycoplasmatota</taxon>
        <taxon>Mycoplasmoidales</taxon>
        <taxon>Metamycoplasmataceae</taxon>
        <taxon>Mesomycoplasma</taxon>
    </lineage>
</organism>
<dbReference type="GO" id="GO:0006412">
    <property type="term" value="P:translation"/>
    <property type="evidence" value="ECO:0007669"/>
    <property type="project" value="UniProtKB-KW"/>
</dbReference>
<dbReference type="Proteomes" id="UP000019229">
    <property type="component" value="Chromosome"/>
</dbReference>
<reference evidence="4 5" key="1">
    <citation type="journal article" date="2014" name="Genome Announc.">
        <title>Complete Genome Sequence of Mycoplasma bovoculi Strain M165/69T (ATCC 29104).</title>
        <authorList>
            <person name="Calcutt M.J."/>
            <person name="Foecking M.F."/>
        </authorList>
    </citation>
    <scope>NUCLEOTIDE SEQUENCE [LARGE SCALE GENOMIC DNA]</scope>
    <source>
        <strain evidence="4">M165/69</strain>
    </source>
</reference>
<dbReference type="Gene3D" id="3.30.1360.40">
    <property type="match status" value="1"/>
</dbReference>
<dbReference type="InterPro" id="IPR023584">
    <property type="entry name" value="Ribosome_recyc_fac_dom"/>
</dbReference>
<comment type="similarity">
    <text evidence="1">Belongs to the RRF family.</text>
</comment>
<dbReference type="eggNOG" id="COG0233">
    <property type="taxonomic scope" value="Bacteria"/>
</dbReference>
<evidence type="ECO:0000313" key="4">
    <source>
        <dbReference type="EMBL" id="AHH45569.1"/>
    </source>
</evidence>
<dbReference type="Gene3D" id="1.10.132.20">
    <property type="entry name" value="Ribosome-recycling factor"/>
    <property type="match status" value="1"/>
</dbReference>
<dbReference type="PANTHER" id="PTHR20982">
    <property type="entry name" value="RIBOSOME RECYCLING FACTOR"/>
    <property type="match status" value="1"/>
</dbReference>
<name>W5UTK6_9BACT</name>
<feature type="domain" description="Ribosome recycling factor" evidence="3">
    <location>
        <begin position="25"/>
        <end position="184"/>
    </location>
</feature>
<dbReference type="Pfam" id="PF01765">
    <property type="entry name" value="RRF"/>
    <property type="match status" value="1"/>
</dbReference>
<keyword evidence="5" id="KW-1185">Reference proteome</keyword>
<protein>
    <submittedName>
        <fullName evidence="4">Ribosome recycling factor</fullName>
    </submittedName>
</protein>
<dbReference type="SUPFAM" id="SSF55194">
    <property type="entry name" value="Ribosome recycling factor, RRF"/>
    <property type="match status" value="1"/>
</dbReference>
<sequence>MENKKEISFFTNLVDTKAQEVFSHLEKSFSKINIGRANPQILAAIKVDYYGTLTPINEVATITVPSALQLLIRPYETNLVKEIASAIVAHKLEVQVQKEANQVRLIFPELTTDKRKELVKSLKKYEEEAKVKVRLIRQDVNKIIKNEELSEDEKKDYLDKIQKQVDKIIEKIEKILSEKSASLLNF</sequence>
<evidence type="ECO:0000256" key="1">
    <source>
        <dbReference type="ARBA" id="ARBA00005912"/>
    </source>
</evidence>
<dbReference type="AlphaFoldDB" id="W5UTK6"/>